<keyword evidence="3" id="KW-0378">Hydrolase</keyword>
<keyword evidence="6" id="KW-1185">Reference proteome</keyword>
<name>A0AAV4QAK1_9ARAC</name>
<evidence type="ECO:0000256" key="1">
    <source>
        <dbReference type="ARBA" id="ARBA00008344"/>
    </source>
</evidence>
<dbReference type="InterPro" id="IPR001806">
    <property type="entry name" value="Small_GTPase"/>
</dbReference>
<proteinExistence type="inferred from homology"/>
<dbReference type="PANTHER" id="PTHR45704">
    <property type="entry name" value="RAS-LIKE FAMILY MEMBER 11"/>
    <property type="match status" value="1"/>
</dbReference>
<protein>
    <recommendedName>
        <fullName evidence="2">small monomeric GTPase</fullName>
        <ecNumber evidence="2">3.6.5.2</ecNumber>
    </recommendedName>
</protein>
<dbReference type="SMART" id="SM00173">
    <property type="entry name" value="RAS"/>
    <property type="match status" value="1"/>
</dbReference>
<dbReference type="PROSITE" id="PS51421">
    <property type="entry name" value="RAS"/>
    <property type="match status" value="1"/>
</dbReference>
<comment type="similarity">
    <text evidence="1">Belongs to the small GTPase superfamily. Ras family.</text>
</comment>
<comment type="caution">
    <text evidence="5">The sequence shown here is derived from an EMBL/GenBank/DDBJ whole genome shotgun (WGS) entry which is preliminary data.</text>
</comment>
<sequence>MMQKLPFVRILVLGAQEVGKTAVTVRFLTQRFIGEYDSQKDFVYTSTTPVTGFPIDIEITDTSRDQTDAIPEDKFLDNSAFIVVYSICSRSSFLIAADCCRNLLLRGQPILLLANKRDLEHIREVSTEEGQSLAKELGGVHFAEVSAADSFAEVVDAFRLVLSETCTKYNISCSPTNTASRRKKSVVSVSKIIYAMFGRGGSGMMSDSHSQKKRPSLSL</sequence>
<dbReference type="PRINTS" id="PR00449">
    <property type="entry name" value="RASTRNSFRMNG"/>
</dbReference>
<comment type="catalytic activity">
    <reaction evidence="4">
        <text>GTP + H2O = GDP + phosphate + H(+)</text>
        <dbReference type="Rhea" id="RHEA:19669"/>
        <dbReference type="ChEBI" id="CHEBI:15377"/>
        <dbReference type="ChEBI" id="CHEBI:15378"/>
        <dbReference type="ChEBI" id="CHEBI:37565"/>
        <dbReference type="ChEBI" id="CHEBI:43474"/>
        <dbReference type="ChEBI" id="CHEBI:58189"/>
        <dbReference type="EC" id="3.6.5.2"/>
    </reaction>
</comment>
<dbReference type="SMART" id="SM00175">
    <property type="entry name" value="RAB"/>
    <property type="match status" value="1"/>
</dbReference>
<evidence type="ECO:0000256" key="3">
    <source>
        <dbReference type="ARBA" id="ARBA00022801"/>
    </source>
</evidence>
<dbReference type="InterPro" id="IPR027417">
    <property type="entry name" value="P-loop_NTPase"/>
</dbReference>
<evidence type="ECO:0000313" key="5">
    <source>
        <dbReference type="EMBL" id="GIY07073.1"/>
    </source>
</evidence>
<dbReference type="SMART" id="SM00174">
    <property type="entry name" value="RHO"/>
    <property type="match status" value="1"/>
</dbReference>
<dbReference type="Pfam" id="PF00071">
    <property type="entry name" value="Ras"/>
    <property type="match status" value="1"/>
</dbReference>
<dbReference type="GO" id="GO:0005525">
    <property type="term" value="F:GTP binding"/>
    <property type="evidence" value="ECO:0007669"/>
    <property type="project" value="InterPro"/>
</dbReference>
<evidence type="ECO:0000256" key="2">
    <source>
        <dbReference type="ARBA" id="ARBA00011984"/>
    </source>
</evidence>
<dbReference type="SUPFAM" id="SSF52540">
    <property type="entry name" value="P-loop containing nucleoside triphosphate hydrolases"/>
    <property type="match status" value="1"/>
</dbReference>
<evidence type="ECO:0000313" key="6">
    <source>
        <dbReference type="Proteomes" id="UP001054837"/>
    </source>
</evidence>
<reference evidence="5 6" key="1">
    <citation type="submission" date="2021-06" db="EMBL/GenBank/DDBJ databases">
        <title>Caerostris darwini draft genome.</title>
        <authorList>
            <person name="Kono N."/>
            <person name="Arakawa K."/>
        </authorList>
    </citation>
    <scope>NUCLEOTIDE SEQUENCE [LARGE SCALE GENOMIC DNA]</scope>
</reference>
<dbReference type="Proteomes" id="UP001054837">
    <property type="component" value="Unassembled WGS sequence"/>
</dbReference>
<gene>
    <name evidence="5" type="primary">RASL12</name>
    <name evidence="5" type="ORF">CDAR_365391</name>
</gene>
<dbReference type="EMBL" id="BPLQ01004299">
    <property type="protein sequence ID" value="GIY07073.1"/>
    <property type="molecule type" value="Genomic_DNA"/>
</dbReference>
<dbReference type="GO" id="GO:0003925">
    <property type="term" value="F:G protein activity"/>
    <property type="evidence" value="ECO:0007669"/>
    <property type="project" value="UniProtKB-EC"/>
</dbReference>
<dbReference type="EC" id="3.6.5.2" evidence="2"/>
<dbReference type="PROSITE" id="PS51419">
    <property type="entry name" value="RAB"/>
    <property type="match status" value="1"/>
</dbReference>
<accession>A0AAV4QAK1</accession>
<organism evidence="5 6">
    <name type="scientific">Caerostris darwini</name>
    <dbReference type="NCBI Taxonomy" id="1538125"/>
    <lineage>
        <taxon>Eukaryota</taxon>
        <taxon>Metazoa</taxon>
        <taxon>Ecdysozoa</taxon>
        <taxon>Arthropoda</taxon>
        <taxon>Chelicerata</taxon>
        <taxon>Arachnida</taxon>
        <taxon>Araneae</taxon>
        <taxon>Araneomorphae</taxon>
        <taxon>Entelegynae</taxon>
        <taxon>Araneoidea</taxon>
        <taxon>Araneidae</taxon>
        <taxon>Caerostris</taxon>
    </lineage>
</organism>
<dbReference type="AlphaFoldDB" id="A0AAV4QAK1"/>
<evidence type="ECO:0000256" key="4">
    <source>
        <dbReference type="ARBA" id="ARBA00048098"/>
    </source>
</evidence>
<dbReference type="Gene3D" id="3.40.50.300">
    <property type="entry name" value="P-loop containing nucleotide triphosphate hydrolases"/>
    <property type="match status" value="1"/>
</dbReference>
<dbReference type="InterPro" id="IPR051065">
    <property type="entry name" value="Ras-related_GTPase"/>
</dbReference>